<reference evidence="2" key="1">
    <citation type="journal article" date="2021" name="Proc. Natl. Acad. Sci. U.S.A.">
        <title>A Catalog of Tens of Thousands of Viruses from Human Metagenomes Reveals Hidden Associations with Chronic Diseases.</title>
        <authorList>
            <person name="Tisza M.J."/>
            <person name="Buck C.B."/>
        </authorList>
    </citation>
    <scope>NUCLEOTIDE SEQUENCE</scope>
    <source>
        <strain evidence="2">CtUJJ3</strain>
    </source>
</reference>
<name>A0A8S5NEA3_9CAUD</name>
<sequence>MIVNQKQLAECLGISSRRVRQLREEGLFKLTQEGKGYNLEKSIQEYIEYKVNAETGRRASISKEEVQAEHEEVKKQISLLKLRRLRRELHEASDVEAFLTDMLLRFKNRLLSVPSRLAMQIAGESDINEIIQIIKKELGAVLEELSEYDPDEIDGGSAGEDYDPEEDDLEGEEGEDSE</sequence>
<proteinExistence type="predicted"/>
<dbReference type="EMBL" id="BK015154">
    <property type="protein sequence ID" value="DAD93149.1"/>
    <property type="molecule type" value="Genomic_DNA"/>
</dbReference>
<protein>
    <submittedName>
        <fullName evidence="2">DNA packaging protein</fullName>
    </submittedName>
</protein>
<accession>A0A8S5NEA3</accession>
<feature type="region of interest" description="Disordered" evidence="1">
    <location>
        <begin position="145"/>
        <end position="178"/>
    </location>
</feature>
<evidence type="ECO:0000313" key="2">
    <source>
        <dbReference type="EMBL" id="DAD93149.1"/>
    </source>
</evidence>
<evidence type="ECO:0000256" key="1">
    <source>
        <dbReference type="SAM" id="MobiDB-lite"/>
    </source>
</evidence>
<organism evidence="2">
    <name type="scientific">Caudovirales sp. ctUJJ3</name>
    <dbReference type="NCBI Taxonomy" id="2826777"/>
    <lineage>
        <taxon>Viruses</taxon>
        <taxon>Duplodnaviria</taxon>
        <taxon>Heunggongvirae</taxon>
        <taxon>Uroviricota</taxon>
        <taxon>Caudoviricetes</taxon>
    </lineage>
</organism>